<proteinExistence type="predicted"/>
<dbReference type="PANTHER" id="PTHR47192">
    <property type="entry name" value="THIOREDOXIN-LIKE 3-2, CHLOROPLASTIC"/>
    <property type="match status" value="1"/>
</dbReference>
<dbReference type="InterPro" id="IPR044253">
    <property type="entry name" value="WCRKC1/2"/>
</dbReference>
<feature type="domain" description="Thioredoxin" evidence="5">
    <location>
        <begin position="182"/>
        <end position="300"/>
    </location>
</feature>
<dbReference type="Gene3D" id="3.40.30.10">
    <property type="entry name" value="Glutaredoxin"/>
    <property type="match status" value="1"/>
</dbReference>
<protein>
    <recommendedName>
        <fullName evidence="5">Thioredoxin domain-containing protein</fullName>
    </recommendedName>
</protein>
<dbReference type="Proteomes" id="UP000326396">
    <property type="component" value="Linkage Group LG19"/>
</dbReference>
<name>A0A5N6NI47_9ASTR</name>
<evidence type="ECO:0000256" key="3">
    <source>
        <dbReference type="ARBA" id="ARBA00023284"/>
    </source>
</evidence>
<evidence type="ECO:0000256" key="1">
    <source>
        <dbReference type="ARBA" id="ARBA00022982"/>
    </source>
</evidence>
<gene>
    <name evidence="6" type="ORF">E3N88_20805</name>
</gene>
<evidence type="ECO:0000313" key="7">
    <source>
        <dbReference type="Proteomes" id="UP000326396"/>
    </source>
</evidence>
<comment type="caution">
    <text evidence="6">The sequence shown here is derived from an EMBL/GenBank/DDBJ whole genome shotgun (WGS) entry which is preliminary data.</text>
</comment>
<feature type="compositionally biased region" description="Basic and acidic residues" evidence="4">
    <location>
        <begin position="85"/>
        <end position="106"/>
    </location>
</feature>
<evidence type="ECO:0000256" key="4">
    <source>
        <dbReference type="SAM" id="MobiDB-lite"/>
    </source>
</evidence>
<keyword evidence="1" id="KW-0249">Electron transport</keyword>
<keyword evidence="3" id="KW-0676">Redox-active center</keyword>
<dbReference type="SUPFAM" id="SSF52833">
    <property type="entry name" value="Thioredoxin-like"/>
    <property type="match status" value="1"/>
</dbReference>
<evidence type="ECO:0000256" key="2">
    <source>
        <dbReference type="ARBA" id="ARBA00023157"/>
    </source>
</evidence>
<dbReference type="OrthoDB" id="2121326at2759"/>
<dbReference type="Pfam" id="PF00085">
    <property type="entry name" value="Thioredoxin"/>
    <property type="match status" value="1"/>
</dbReference>
<dbReference type="CDD" id="cd02947">
    <property type="entry name" value="TRX_family"/>
    <property type="match status" value="1"/>
</dbReference>
<dbReference type="InterPro" id="IPR036249">
    <property type="entry name" value="Thioredoxin-like_sf"/>
</dbReference>
<dbReference type="AlphaFoldDB" id="A0A5N6NI47"/>
<feature type="region of interest" description="Disordered" evidence="4">
    <location>
        <begin position="68"/>
        <end position="122"/>
    </location>
</feature>
<accession>A0A5N6NI47</accession>
<dbReference type="PROSITE" id="PS51352">
    <property type="entry name" value="THIOREDOXIN_2"/>
    <property type="match status" value="1"/>
</dbReference>
<dbReference type="FunFam" id="3.40.30.10:FF:000245">
    <property type="entry name" value="Thioredoxin"/>
    <property type="match status" value="1"/>
</dbReference>
<organism evidence="6 7">
    <name type="scientific">Mikania micrantha</name>
    <name type="common">bitter vine</name>
    <dbReference type="NCBI Taxonomy" id="192012"/>
    <lineage>
        <taxon>Eukaryota</taxon>
        <taxon>Viridiplantae</taxon>
        <taxon>Streptophyta</taxon>
        <taxon>Embryophyta</taxon>
        <taxon>Tracheophyta</taxon>
        <taxon>Spermatophyta</taxon>
        <taxon>Magnoliopsida</taxon>
        <taxon>eudicotyledons</taxon>
        <taxon>Gunneridae</taxon>
        <taxon>Pentapetalae</taxon>
        <taxon>asterids</taxon>
        <taxon>campanulids</taxon>
        <taxon>Asterales</taxon>
        <taxon>Asteraceae</taxon>
        <taxon>Asteroideae</taxon>
        <taxon>Heliantheae alliance</taxon>
        <taxon>Eupatorieae</taxon>
        <taxon>Mikania</taxon>
    </lineage>
</organism>
<sequence>MCGATEVVLGQRGTIGHVECYWAERVYGLVFLDQMMAYVSYRTERMRPFGLSHTPLIRGLIRPFELPDGSKRSQLSPKVKRYERKQREKSIARGASEERDCADRSGRGPAFQNQKENSGTNVNFIPKFSSFYRELNHRDLQQPQQPNWSNGFCSNLTKTCGFGFDRTKHDQSKRIVKRDCKVAAYWDRPAFVEMEPITDSDHLDVVLEQAKQASQPVVIDWMAAWCSKCIYLKPKLEKLAAEYDTKLKFYCVDVNNVTQALVKRGNISLWKDGEMKAEVIGGHKAWLMIEEVREMIKNFV</sequence>
<keyword evidence="7" id="KW-1185">Reference proteome</keyword>
<dbReference type="GO" id="GO:0009570">
    <property type="term" value="C:chloroplast stroma"/>
    <property type="evidence" value="ECO:0007669"/>
    <property type="project" value="InterPro"/>
</dbReference>
<dbReference type="EMBL" id="SZYD01000011">
    <property type="protein sequence ID" value="KAD4888732.1"/>
    <property type="molecule type" value="Genomic_DNA"/>
</dbReference>
<keyword evidence="1" id="KW-0813">Transport</keyword>
<dbReference type="InterPro" id="IPR013766">
    <property type="entry name" value="Thioredoxin_domain"/>
</dbReference>
<keyword evidence="2" id="KW-1015">Disulfide bond</keyword>
<evidence type="ECO:0000259" key="5">
    <source>
        <dbReference type="PROSITE" id="PS51352"/>
    </source>
</evidence>
<evidence type="ECO:0000313" key="6">
    <source>
        <dbReference type="EMBL" id="KAD4888732.1"/>
    </source>
</evidence>
<reference evidence="6 7" key="1">
    <citation type="submission" date="2019-05" db="EMBL/GenBank/DDBJ databases">
        <title>Mikania micrantha, genome provides insights into the molecular mechanism of rapid growth.</title>
        <authorList>
            <person name="Liu B."/>
        </authorList>
    </citation>
    <scope>NUCLEOTIDE SEQUENCE [LARGE SCALE GENOMIC DNA]</scope>
    <source>
        <strain evidence="6">NLD-2019</strain>
        <tissue evidence="6">Leaf</tissue>
    </source>
</reference>
<feature type="compositionally biased region" description="Polar residues" evidence="4">
    <location>
        <begin position="111"/>
        <end position="122"/>
    </location>
</feature>
<dbReference type="PANTHER" id="PTHR47192:SF3">
    <property type="entry name" value="THIOREDOXIN-LIKE 3-1, CHLOROPLASTIC"/>
    <property type="match status" value="1"/>
</dbReference>